<name>F7YYU9_9THEM</name>
<dbReference type="HOGENOM" id="CLU_056469_2_2_0"/>
<evidence type="ECO:0000313" key="8">
    <source>
        <dbReference type="Proteomes" id="UP000006804"/>
    </source>
</evidence>
<organism evidence="7 8">
    <name type="scientific">Pseudothermotoga thermarum DSM 5069</name>
    <dbReference type="NCBI Taxonomy" id="688269"/>
    <lineage>
        <taxon>Bacteria</taxon>
        <taxon>Thermotogati</taxon>
        <taxon>Thermotogota</taxon>
        <taxon>Thermotogae</taxon>
        <taxon>Thermotogales</taxon>
        <taxon>Thermotogaceae</taxon>
        <taxon>Pseudothermotoga</taxon>
    </lineage>
</organism>
<keyword evidence="8" id="KW-1185">Reference proteome</keyword>
<dbReference type="InterPro" id="IPR051611">
    <property type="entry name" value="ECF_transporter_component"/>
</dbReference>
<dbReference type="GO" id="GO:0005886">
    <property type="term" value="C:plasma membrane"/>
    <property type="evidence" value="ECO:0007669"/>
    <property type="project" value="UniProtKB-ARBA"/>
</dbReference>
<evidence type="ECO:0000256" key="5">
    <source>
        <dbReference type="ARBA" id="ARBA00023136"/>
    </source>
</evidence>
<dbReference type="OrthoDB" id="8075495at2"/>
<dbReference type="Proteomes" id="UP000006804">
    <property type="component" value="Chromosome"/>
</dbReference>
<evidence type="ECO:0000313" key="7">
    <source>
        <dbReference type="EMBL" id="AEH51141.1"/>
    </source>
</evidence>
<evidence type="ECO:0000256" key="3">
    <source>
        <dbReference type="ARBA" id="ARBA00022692"/>
    </source>
</evidence>
<evidence type="ECO:0000256" key="2">
    <source>
        <dbReference type="ARBA" id="ARBA00022475"/>
    </source>
</evidence>
<keyword evidence="4 6" id="KW-1133">Transmembrane helix</keyword>
<keyword evidence="3 6" id="KW-0812">Transmembrane</keyword>
<feature type="transmembrane region" description="Helical" evidence="6">
    <location>
        <begin position="230"/>
        <end position="255"/>
    </location>
</feature>
<feature type="transmembrane region" description="Helical" evidence="6">
    <location>
        <begin position="77"/>
        <end position="95"/>
    </location>
</feature>
<sequence length="256" mass="29419">MFGIVNLTTAKFVEKNSILHKTNPITKFLIAVGMSFYIFLKSSFSIANYTTLFSFLTFLIILSRIPITSYLKDLKNVWLIIVLVFLGDFSLIRQPGIGTILSSFENALKICAVFLLFYVFARTTNPFVFVRTLQILLQKVRLQNTFLNDLLFVVQLAFRFIPLVFEETVKMMMLYKLRGWNLNTKNPFKKFFAIPVLVVPILVSALRKAERIATAMEARRFGFSNHVTSFYEITFSFSDVFLTAMTCLTITLLTVV</sequence>
<evidence type="ECO:0000256" key="4">
    <source>
        <dbReference type="ARBA" id="ARBA00022989"/>
    </source>
</evidence>
<comment type="subcellular location">
    <subcellularLocation>
        <location evidence="1">Membrane</location>
        <topology evidence="1">Multi-pass membrane protein</topology>
    </subcellularLocation>
</comment>
<dbReference type="Pfam" id="PF02361">
    <property type="entry name" value="CbiQ"/>
    <property type="match status" value="1"/>
</dbReference>
<dbReference type="eggNOG" id="COG0619">
    <property type="taxonomic scope" value="Bacteria"/>
</dbReference>
<dbReference type="AlphaFoldDB" id="F7YYU9"/>
<dbReference type="CDD" id="cd16914">
    <property type="entry name" value="EcfT"/>
    <property type="match status" value="1"/>
</dbReference>
<dbReference type="EMBL" id="CP002351">
    <property type="protein sequence ID" value="AEH51141.1"/>
    <property type="molecule type" value="Genomic_DNA"/>
</dbReference>
<feature type="transmembrane region" description="Helical" evidence="6">
    <location>
        <begin position="46"/>
        <end position="65"/>
    </location>
</feature>
<dbReference type="KEGG" id="tta:Theth_1061"/>
<feature type="transmembrane region" description="Helical" evidence="6">
    <location>
        <begin position="191"/>
        <end position="209"/>
    </location>
</feature>
<evidence type="ECO:0000256" key="1">
    <source>
        <dbReference type="ARBA" id="ARBA00004141"/>
    </source>
</evidence>
<dbReference type="InterPro" id="IPR003339">
    <property type="entry name" value="ABC/ECF_trnsptr_transmembrane"/>
</dbReference>
<keyword evidence="2" id="KW-1003">Cell membrane</keyword>
<dbReference type="PANTHER" id="PTHR34857">
    <property type="entry name" value="SLL0384 PROTEIN"/>
    <property type="match status" value="1"/>
</dbReference>
<feature type="transmembrane region" description="Helical" evidence="6">
    <location>
        <begin position="146"/>
        <end position="165"/>
    </location>
</feature>
<dbReference type="PANTHER" id="PTHR34857:SF2">
    <property type="entry name" value="SLL0384 PROTEIN"/>
    <property type="match status" value="1"/>
</dbReference>
<dbReference type="RefSeq" id="WP_013932361.1">
    <property type="nucleotide sequence ID" value="NC_015707.1"/>
</dbReference>
<protein>
    <submittedName>
        <fullName evidence="7">Cobalt transport protein</fullName>
    </submittedName>
</protein>
<dbReference type="PATRIC" id="fig|688269.3.peg.1089"/>
<evidence type="ECO:0000256" key="6">
    <source>
        <dbReference type="SAM" id="Phobius"/>
    </source>
</evidence>
<gene>
    <name evidence="7" type="ORF">Theth_1061</name>
</gene>
<keyword evidence="5 6" id="KW-0472">Membrane</keyword>
<reference evidence="7 8" key="1">
    <citation type="submission" date="2010-11" db="EMBL/GenBank/DDBJ databases">
        <title>The complete genome of Thermotoga thermarum DSM 5069.</title>
        <authorList>
            <consortium name="US DOE Joint Genome Institute (JGI-PGF)"/>
            <person name="Lucas S."/>
            <person name="Copeland A."/>
            <person name="Lapidus A."/>
            <person name="Bruce D."/>
            <person name="Goodwin L."/>
            <person name="Pitluck S."/>
            <person name="Kyrpides N."/>
            <person name="Mavromatis K."/>
            <person name="Ivanova N."/>
            <person name="Zeytun A."/>
            <person name="Brettin T."/>
            <person name="Detter J.C."/>
            <person name="Tapia R."/>
            <person name="Han C."/>
            <person name="Land M."/>
            <person name="Hauser L."/>
            <person name="Markowitz V."/>
            <person name="Cheng J.-F."/>
            <person name="Hugenholtz P."/>
            <person name="Woyke T."/>
            <person name="Wu D."/>
            <person name="Spring S."/>
            <person name="Schroeder M."/>
            <person name="Brambilla E."/>
            <person name="Klenk H.-P."/>
            <person name="Eisen J.A."/>
        </authorList>
    </citation>
    <scope>NUCLEOTIDE SEQUENCE [LARGE SCALE GENOMIC DNA]</scope>
    <source>
        <strain evidence="7 8">DSM 5069</strain>
    </source>
</reference>
<accession>F7YYU9</accession>
<feature type="transmembrane region" description="Helical" evidence="6">
    <location>
        <begin position="107"/>
        <end position="125"/>
    </location>
</feature>
<dbReference type="STRING" id="688269.Theth_1061"/>
<proteinExistence type="predicted"/>